<evidence type="ECO:0000313" key="26">
    <source>
        <dbReference type="EMBL" id="CAI8037084.1"/>
    </source>
</evidence>
<dbReference type="PANTHER" id="PTHR45797:SF3">
    <property type="entry name" value="TRANSCRIPTIONAL REGULATOR ATRX HOMOLOG"/>
    <property type="match status" value="1"/>
</dbReference>
<keyword evidence="9" id="KW-0347">Helicase</keyword>
<feature type="compositionally biased region" description="Low complexity" evidence="20">
    <location>
        <begin position="607"/>
        <end position="618"/>
    </location>
</feature>
<keyword evidence="4" id="KW-0158">Chromosome</keyword>
<organism evidence="26 27">
    <name type="scientific">Geodia barretti</name>
    <name type="common">Barrett's horny sponge</name>
    <dbReference type="NCBI Taxonomy" id="519541"/>
    <lineage>
        <taxon>Eukaryota</taxon>
        <taxon>Metazoa</taxon>
        <taxon>Porifera</taxon>
        <taxon>Demospongiae</taxon>
        <taxon>Heteroscleromorpha</taxon>
        <taxon>Tetractinellida</taxon>
        <taxon>Astrophorina</taxon>
        <taxon>Geodiidae</taxon>
        <taxon>Geodia</taxon>
    </lineage>
</organism>
<dbReference type="SUPFAM" id="SSF57586">
    <property type="entry name" value="TNF receptor-like"/>
    <property type="match status" value="2"/>
</dbReference>
<feature type="repeat" description="TNFR-Cys" evidence="19">
    <location>
        <begin position="2544"/>
        <end position="2585"/>
    </location>
</feature>
<dbReference type="SMART" id="SM00487">
    <property type="entry name" value="DEXDc"/>
    <property type="match status" value="1"/>
</dbReference>
<dbReference type="SUPFAM" id="SSF52540">
    <property type="entry name" value="P-loop containing nucleoside triphosphate hydrolases"/>
    <property type="match status" value="3"/>
</dbReference>
<dbReference type="GO" id="GO:0000781">
    <property type="term" value="C:chromosome, telomeric region"/>
    <property type="evidence" value="ECO:0007669"/>
    <property type="project" value="UniProtKB-SubCell"/>
</dbReference>
<feature type="domain" description="Helicase C-terminal" evidence="24">
    <location>
        <begin position="1907"/>
        <end position="2077"/>
    </location>
</feature>
<comment type="caution">
    <text evidence="26">The sequence shown here is derived from an EMBL/GenBank/DDBJ whole genome shotgun (WGS) entry which is preliminary data.</text>
</comment>
<keyword evidence="21" id="KW-1133">Transmembrane helix</keyword>
<dbReference type="InterPro" id="IPR000330">
    <property type="entry name" value="SNF2_N"/>
</dbReference>
<dbReference type="GO" id="GO:0003677">
    <property type="term" value="F:DNA binding"/>
    <property type="evidence" value="ECO:0007669"/>
    <property type="project" value="UniProtKB-KW"/>
</dbReference>
<evidence type="ECO:0000256" key="19">
    <source>
        <dbReference type="PROSITE-ProRule" id="PRU00206"/>
    </source>
</evidence>
<evidence type="ECO:0000256" key="5">
    <source>
        <dbReference type="ARBA" id="ARBA00022723"/>
    </source>
</evidence>
<evidence type="ECO:0000256" key="15">
    <source>
        <dbReference type="ARBA" id="ARBA00023242"/>
    </source>
</evidence>
<dbReference type="InterPro" id="IPR013083">
    <property type="entry name" value="Znf_RING/FYVE/PHD"/>
</dbReference>
<evidence type="ECO:0000256" key="6">
    <source>
        <dbReference type="ARBA" id="ARBA00022741"/>
    </source>
</evidence>
<feature type="domain" description="TNFR-Cys" evidence="22">
    <location>
        <begin position="2587"/>
        <end position="2627"/>
    </location>
</feature>
<feature type="region of interest" description="Disordered" evidence="20">
    <location>
        <begin position="193"/>
        <end position="244"/>
    </location>
</feature>
<feature type="compositionally biased region" description="Basic and acidic residues" evidence="20">
    <location>
        <begin position="999"/>
        <end position="1026"/>
    </location>
</feature>
<keyword evidence="14 17" id="KW-0342">GTP-binding</keyword>
<feature type="transmembrane region" description="Helical" evidence="21">
    <location>
        <begin position="2736"/>
        <end position="2759"/>
    </location>
</feature>
<reference evidence="26" key="1">
    <citation type="submission" date="2023-03" db="EMBL/GenBank/DDBJ databases">
        <authorList>
            <person name="Steffen K."/>
            <person name="Cardenas P."/>
        </authorList>
    </citation>
    <scope>NUCLEOTIDE SEQUENCE</scope>
</reference>
<dbReference type="CDD" id="cd00185">
    <property type="entry name" value="TNFRSF"/>
    <property type="match status" value="1"/>
</dbReference>
<feature type="compositionally biased region" description="Polar residues" evidence="20">
    <location>
        <begin position="692"/>
        <end position="718"/>
    </location>
</feature>
<dbReference type="Gene3D" id="3.40.50.10810">
    <property type="entry name" value="Tandem AAA-ATPase domain"/>
    <property type="match status" value="1"/>
</dbReference>
<dbReference type="InterPro" id="IPR044574">
    <property type="entry name" value="ARIP4-like"/>
</dbReference>
<evidence type="ECO:0000259" key="24">
    <source>
        <dbReference type="PROSITE" id="PS51194"/>
    </source>
</evidence>
<feature type="compositionally biased region" description="Acidic residues" evidence="20">
    <location>
        <begin position="760"/>
        <end position="770"/>
    </location>
</feature>
<feature type="compositionally biased region" description="Basic residues" evidence="20">
    <location>
        <begin position="216"/>
        <end position="239"/>
    </location>
</feature>
<feature type="compositionally biased region" description="Pro residues" evidence="20">
    <location>
        <begin position="1828"/>
        <end position="1854"/>
    </location>
</feature>
<feature type="compositionally biased region" description="Pro residues" evidence="20">
    <location>
        <begin position="496"/>
        <end position="508"/>
    </location>
</feature>
<keyword evidence="8" id="KW-0378">Hydrolase</keyword>
<feature type="compositionally biased region" description="Low complexity" evidence="20">
    <location>
        <begin position="1238"/>
        <end position="1248"/>
    </location>
</feature>
<dbReference type="PROSITE" id="PS51192">
    <property type="entry name" value="HELICASE_ATP_BIND_1"/>
    <property type="match status" value="1"/>
</dbReference>
<proteinExistence type="inferred from homology"/>
<evidence type="ECO:0000256" key="8">
    <source>
        <dbReference type="ARBA" id="ARBA00022801"/>
    </source>
</evidence>
<dbReference type="Proteomes" id="UP001174909">
    <property type="component" value="Unassembled WGS sequence"/>
</dbReference>
<evidence type="ECO:0000256" key="16">
    <source>
        <dbReference type="ARBA" id="ARBA00031106"/>
    </source>
</evidence>
<feature type="region of interest" description="Disordered" evidence="20">
    <location>
        <begin position="31"/>
        <end position="50"/>
    </location>
</feature>
<keyword evidence="5 18" id="KW-0479">Metal-binding</keyword>
<dbReference type="SMART" id="SM00177">
    <property type="entry name" value="ARF"/>
    <property type="match status" value="1"/>
</dbReference>
<dbReference type="PANTHER" id="PTHR45797">
    <property type="entry name" value="RAD54-LIKE"/>
    <property type="match status" value="1"/>
</dbReference>
<feature type="compositionally biased region" description="Polar residues" evidence="20">
    <location>
        <begin position="84"/>
        <end position="96"/>
    </location>
</feature>
<evidence type="ECO:0000259" key="23">
    <source>
        <dbReference type="PROSITE" id="PS51192"/>
    </source>
</evidence>
<evidence type="ECO:0000256" key="11">
    <source>
        <dbReference type="ARBA" id="ARBA00022840"/>
    </source>
</evidence>
<feature type="domain" description="TNFR-Cys" evidence="22">
    <location>
        <begin position="2544"/>
        <end position="2585"/>
    </location>
</feature>
<feature type="compositionally biased region" description="Basic residues" evidence="20">
    <location>
        <begin position="649"/>
        <end position="664"/>
    </location>
</feature>
<dbReference type="PROSITE" id="PS51417">
    <property type="entry name" value="ARF"/>
    <property type="match status" value="1"/>
</dbReference>
<evidence type="ECO:0000256" key="9">
    <source>
        <dbReference type="ARBA" id="ARBA00022806"/>
    </source>
</evidence>
<evidence type="ECO:0000256" key="4">
    <source>
        <dbReference type="ARBA" id="ARBA00022454"/>
    </source>
</evidence>
<feature type="compositionally biased region" description="Low complexity" evidence="20">
    <location>
        <begin position="540"/>
        <end position="566"/>
    </location>
</feature>
<dbReference type="GO" id="GO:0005524">
    <property type="term" value="F:ATP binding"/>
    <property type="evidence" value="ECO:0007669"/>
    <property type="project" value="UniProtKB-KW"/>
</dbReference>
<feature type="disulfide bond" evidence="19">
    <location>
        <begin position="2606"/>
        <end position="2619"/>
    </location>
</feature>
<keyword evidence="12" id="KW-0779">Telomere</keyword>
<dbReference type="InterPro" id="IPR014001">
    <property type="entry name" value="Helicase_ATP-bd"/>
</dbReference>
<feature type="compositionally biased region" description="Basic residues" evidence="20">
    <location>
        <begin position="1135"/>
        <end position="1144"/>
    </location>
</feature>
<feature type="binding site" evidence="17">
    <location>
        <begin position="2520"/>
        <end position="2523"/>
    </location>
    <ligand>
        <name>GTP</name>
        <dbReference type="ChEBI" id="CHEBI:37565"/>
    </ligand>
</feature>
<feature type="compositionally biased region" description="Basic and acidic residues" evidence="20">
    <location>
        <begin position="1188"/>
        <end position="1197"/>
    </location>
</feature>
<evidence type="ECO:0000256" key="13">
    <source>
        <dbReference type="ARBA" id="ARBA00023125"/>
    </source>
</evidence>
<keyword evidence="10" id="KW-0862">Zinc</keyword>
<dbReference type="SMART" id="SM00490">
    <property type="entry name" value="HELICc"/>
    <property type="match status" value="1"/>
</dbReference>
<dbReference type="Gene3D" id="3.30.40.10">
    <property type="entry name" value="Zinc/RING finger domain, C3HC4 (zinc finger)"/>
    <property type="match status" value="1"/>
</dbReference>
<keyword evidence="19" id="KW-1015">Disulfide bond</keyword>
<evidence type="ECO:0000256" key="2">
    <source>
        <dbReference type="ARBA" id="ARBA00004574"/>
    </source>
</evidence>
<dbReference type="CDD" id="cd11726">
    <property type="entry name" value="ADDz_ATRX"/>
    <property type="match status" value="1"/>
</dbReference>
<evidence type="ECO:0000256" key="7">
    <source>
        <dbReference type="ARBA" id="ARBA00022771"/>
    </source>
</evidence>
<feature type="compositionally biased region" description="Low complexity" evidence="20">
    <location>
        <begin position="632"/>
        <end position="648"/>
    </location>
</feature>
<evidence type="ECO:0000256" key="10">
    <source>
        <dbReference type="ARBA" id="ARBA00022833"/>
    </source>
</evidence>
<feature type="domain" description="PHD-type" evidence="25">
    <location>
        <begin position="804"/>
        <end position="951"/>
    </location>
</feature>
<feature type="binding site" evidence="17">
    <location>
        <position position="2464"/>
    </location>
    <ligand>
        <name>GTP</name>
        <dbReference type="ChEBI" id="CHEBI:37565"/>
    </ligand>
</feature>
<dbReference type="CDD" id="cd00878">
    <property type="entry name" value="Arf_Arl"/>
    <property type="match status" value="1"/>
</dbReference>
<feature type="compositionally biased region" description="Low complexity" evidence="20">
    <location>
        <begin position="1770"/>
        <end position="1784"/>
    </location>
</feature>
<feature type="compositionally biased region" description="Polar residues" evidence="20">
    <location>
        <begin position="1100"/>
        <end position="1112"/>
    </location>
</feature>
<evidence type="ECO:0000256" key="18">
    <source>
        <dbReference type="PIRSR" id="PIRSR606689-2"/>
    </source>
</evidence>
<dbReference type="PROSITE" id="PS51194">
    <property type="entry name" value="HELICASE_CTER"/>
    <property type="match status" value="1"/>
</dbReference>
<feature type="compositionally biased region" description="Basic residues" evidence="20">
    <location>
        <begin position="1383"/>
        <end position="1392"/>
    </location>
</feature>
<gene>
    <name evidence="26" type="ORF">GBAR_LOCUS20745</name>
</gene>
<comment type="similarity">
    <text evidence="3">Belongs to the SNF2/RAD54 helicase family.</text>
</comment>
<evidence type="ECO:0000256" key="20">
    <source>
        <dbReference type="SAM" id="MobiDB-lite"/>
    </source>
</evidence>
<evidence type="ECO:0000259" key="22">
    <source>
        <dbReference type="PROSITE" id="PS50050"/>
    </source>
</evidence>
<dbReference type="InterPro" id="IPR038718">
    <property type="entry name" value="SNF2-like_sf"/>
</dbReference>
<sequence length="2812" mass="307750">MDQSVRLLLGRIQSQLGAVLKDSGRDISAPRESWALNSRSPDHQKLDESGISSEEGYIPRQVYSQLTAIVSLVRDLQTTLDLSNTGTDSCSKTLSESGGEGRGDFACEEAENERMLEWYDRPMVYSRSSAQLLPAGCTPNLEVVVLKDTRMSRRAEVVVKPPSEQGPAGDRMRTRPVLPRGKFGTINYLESFSSSSSDLSSSSEDDRDTSGSRTRGERRKKRISRRGMEQKKKKVPRARHASDSKIGGGNFLIADFVVSSTDVGGTRGGSAVEGDWGAGVVQMECEIGEEEQGPPLSPLLSSSLALSTNSPSSTKVNAVYGDLSRAFLLENASGLSSSRKTDFSHSGQAIMALARRGESMVNPKKITKPCSVPITSLPRHTVMRYFSAVSVKEPSSTSVESLGSNEDLHRGKQLTSPNTLSKEEREDSVSTSGESFSSSESDSMLGPIKTPARRGLKSRSGERGVSGGYNSVAQRTPRRLGSGGRSPVARRSFPFSKPPSTPSLPFPSPTRSMAKPAHSTTPYKLPKLKSVSPSKRRLSLTKSPSPSKNSFKSPSPSNLSPTSSKSVTPTQNPSSPSSPPLSFNFSSPSPSESPSSPPPDPLPAPSKSPVTPTTSSNTVHATPSKPSKTGGSNTTKKSSPPNTKSTPSKSRKTHSNSKSSRRKDSRSTALDQTLAVDWSTDDDFQADPSPSFVISPTASNQKVTSSLPASVKTESSCDLSPVKSTPLLATMPPSPQSSSQVLRRSHSPINDEALTTGAAVDEEEGGEEEVPVNKKRKGSPKEGPPAVKAPAHSLSGNIAESGIDEGGSGLPVAISCAGCSRPIHWKTELIHRHKRLNVLICQYMLTASPLQACWNVYNTGSFEMNEGKEIYCTLCGDGGDIISCDRASCTSSLCQSCIRRIAGEQVLQRILEDESIVWECFCCNTSPLVHYRSLCDRLCQYYARDKQREKSGVVKGKARLFGDADSDCVARGESSGVKVKEVKGEMVGRGGEGVSGESSGERRSHSGGREERRGREGEGDKGDKGSGEQPGTRGEGGGGGDRKKPNKKRREVETSESDVDSSSCDGEDSPKVDTDDVSISDSSLFEGDVSSLKRVGGASSKYSTLSTGSKSSAKPVGEKNRAVPGSPESASNREKRAKRKKKGRVTLGASAHRMVFSSDSDSDFESPVKKTSPQRRRVASSSSSASNESRKEGETREKRPKKNVLLDVLSSGSEENESPQKESVKQPPSDSRNDSDSEAPSPALSLLSDEPESPVVYATPRKLHAALSSDSDDDMMVLERRPKRGHVLGSDTSSGNGGDKRSTTTKSDSPGGEKAAKKKKLQRGKRRKRVDSSGEEFVRGEMVVRGPKLKRRRVARAIMSDSDSSDSSGGEEEEEDEEEKSTPGRKRKKIRRVMTDAKLQSSTKEAQRAERERIERLKKRRLLGKEKDELILEADPVSKKAVLQVRQSLVESIKPHQWEGIRFLYDACVEKLETFREGRTQAGGAILAHCMGLGKSLQVIALIDALLMHQDSGVSRVLILSPVNTIYNWRNEFNRWIDPIDCDYHVYMLVDTSVEARVRKLERWFTGGGIIFIGYELYRNLVMGKRLRKKKKEAFEKYLLDPGPDIIVCDEGHVMRNASSNLFTVLQRVRTRTRIVLTGTPLQNNLVEYHTMVSFVKPNLLGTLKEFKNRFANPITNGQCRDSTPMDVRVMKNRAHILHEMLSGTVQVWNHPWVLKLDEDRKFEREERRRLYEESEDDSLDGFIVTGSEEEEEEERGRKSKNKESKVESVGRASSSSSSPVCSVTPGPSRATLSPETNQNLPTSTTMLGSSDEDDVTFPAISLKPDPDAPPPPKPDPDAPPPPKPDPDAPPPPKRVTRSTKPPSEEGDRGNVISPTDDKPSLRSSSPLQWYDDLLTPDCEASAGVSGKIQFLLELLEETGKLKEKVLVFTQSLLTLDMIEEVLGRPENGEWTPGLDYYRLDGSTRSEMRTHQMSHFNEFDNEQLRLYLISTRAGSLGVNLVAANRVIIFDACWNPSHDLQAVFRSYRFGQTKPIFVYRLLAKGTMEEKIYDRQVTKESLAMRVVDEKQIGRHYNASDLAALFMYSPAPPAPPPDQRPTYDRPEADMVLSSILGRLQPDWISSYHEHDSLLKHVFSEELSEEERKAAWDDYRAQIAQYDNATYYSALQNQLDTATAGGASLQQAVGQSSFPSASGVKNEGGILNHALQQQQHQHQLQAAQLLTILSNTNRNVENLISLLREKVSLGAHVRRDVPIPTALAVKMALNNKKITEHYALVDQGVTRVNSTLHKCHLGQIYLEPGINKQANELRARLISNLEILKSGSKNPHQGLAAVPHQPHVGGGAGPSSTSGAVVTGRQLDQRILQHVRQMQADVHRKLGFHTSLPIPRISYYLSTDTHMGGCLCGRRKDGRILLLGLDGVGKTSILRRLKSGLKEDWEPPGQTVGFNLETIPYKKRNYCIWDVSGKDKARPLWNRYFSDTIALIWVVDSSDHRRFQLCKQELHRVARDPELSKAAVLVYVNKQDLRDVCVFSSNTTQCVLAAGDVCPTGFYANGTVEETADCVPCNACEAGEGAAEPCGNHSDTVCEPCAEGHFSKLTSSGRECAECRFCTPGRMEAAPCTPARDRVCGSCSGGFFLFVDHTGSECLPCSVCPADGEVVRWADCAAAGEPEDNRCAPGVWTGKPSTTTATQPAVKPTGTVGTHKTKLPTNHGTFATMNNYDTIEKIDPLDRSTERTIAIVSVLFTVATALAFLLALTCLFREKIHRICRRASAKKKILSSQHRYFKKTRNFHYPVQVQDDSATVEVTYASSIT</sequence>
<dbReference type="InterPro" id="IPR001650">
    <property type="entry name" value="Helicase_C-like"/>
</dbReference>
<dbReference type="InterPro" id="IPR006689">
    <property type="entry name" value="Small_GTPase_ARF/SAR"/>
</dbReference>
<dbReference type="PROSITE" id="PS51533">
    <property type="entry name" value="ADD"/>
    <property type="match status" value="1"/>
</dbReference>
<keyword evidence="21" id="KW-0472">Membrane</keyword>
<keyword evidence="15" id="KW-0539">Nucleus</keyword>
<dbReference type="GO" id="GO:0003924">
    <property type="term" value="F:GTPase activity"/>
    <property type="evidence" value="ECO:0007669"/>
    <property type="project" value="InterPro"/>
</dbReference>
<keyword evidence="6 17" id="KW-0547">Nucleotide-binding</keyword>
<dbReference type="PROSITE" id="PS00652">
    <property type="entry name" value="TNFR_NGFR_1"/>
    <property type="match status" value="1"/>
</dbReference>
<feature type="compositionally biased region" description="Polar residues" evidence="20">
    <location>
        <begin position="619"/>
        <end position="631"/>
    </location>
</feature>
<comment type="caution">
    <text evidence="19">Lacks conserved residue(s) required for the propagation of feature annotation.</text>
</comment>
<dbReference type="EMBL" id="CASHTH010002911">
    <property type="protein sequence ID" value="CAI8037084.1"/>
    <property type="molecule type" value="Genomic_DNA"/>
</dbReference>
<feature type="compositionally biased region" description="Basic and acidic residues" evidence="20">
    <location>
        <begin position="1330"/>
        <end position="1339"/>
    </location>
</feature>
<keyword evidence="18" id="KW-0460">Magnesium</keyword>
<dbReference type="InterPro" id="IPR025766">
    <property type="entry name" value="ADD"/>
</dbReference>
<feature type="region of interest" description="Disordered" evidence="20">
    <location>
        <begin position="394"/>
        <end position="800"/>
    </location>
</feature>
<dbReference type="CDD" id="cd18793">
    <property type="entry name" value="SF2_C_SNF"/>
    <property type="match status" value="1"/>
</dbReference>
<feature type="compositionally biased region" description="Low complexity" evidence="20">
    <location>
        <begin position="193"/>
        <end position="202"/>
    </location>
</feature>
<evidence type="ECO:0000256" key="3">
    <source>
        <dbReference type="ARBA" id="ARBA00007025"/>
    </source>
</evidence>
<feature type="domain" description="Helicase ATP-binding" evidence="23">
    <location>
        <begin position="1476"/>
        <end position="1659"/>
    </location>
</feature>
<feature type="compositionally biased region" description="Low complexity" evidence="20">
    <location>
        <begin position="429"/>
        <end position="443"/>
    </location>
</feature>
<keyword evidence="27" id="KW-1185">Reference proteome</keyword>
<dbReference type="InterPro" id="IPR049730">
    <property type="entry name" value="SNF2/RAD54-like_C"/>
</dbReference>
<evidence type="ECO:0000256" key="17">
    <source>
        <dbReference type="PIRSR" id="PIRSR606689-1"/>
    </source>
</evidence>
<dbReference type="Pfam" id="PF00176">
    <property type="entry name" value="SNF2-rel_dom"/>
    <property type="match status" value="1"/>
</dbReference>
<evidence type="ECO:0000256" key="1">
    <source>
        <dbReference type="ARBA" id="ARBA00004123"/>
    </source>
</evidence>
<evidence type="ECO:0000259" key="25">
    <source>
        <dbReference type="PROSITE" id="PS51533"/>
    </source>
</evidence>
<dbReference type="GO" id="GO:0016887">
    <property type="term" value="F:ATP hydrolysis activity"/>
    <property type="evidence" value="ECO:0007669"/>
    <property type="project" value="InterPro"/>
</dbReference>
<dbReference type="InterPro" id="IPR027417">
    <property type="entry name" value="P-loop_NTPase"/>
</dbReference>
<feature type="compositionally biased region" description="Acidic residues" evidence="20">
    <location>
        <begin position="1369"/>
        <end position="1379"/>
    </location>
</feature>
<feature type="compositionally biased region" description="Polar residues" evidence="20">
    <location>
        <begin position="1791"/>
        <end position="1809"/>
    </location>
</feature>
<keyword evidence="7" id="KW-0863">Zinc-finger</keyword>
<evidence type="ECO:0000256" key="12">
    <source>
        <dbReference type="ARBA" id="ARBA00022895"/>
    </source>
</evidence>
<dbReference type="GO" id="GO:0008270">
    <property type="term" value="F:zinc ion binding"/>
    <property type="evidence" value="ECO:0007669"/>
    <property type="project" value="UniProtKB-KW"/>
</dbReference>
<dbReference type="SMART" id="SM00208">
    <property type="entry name" value="TNFR"/>
    <property type="match status" value="3"/>
</dbReference>
<feature type="disulfide bond" evidence="19">
    <location>
        <begin position="2588"/>
        <end position="2603"/>
    </location>
</feature>
<comment type="subcellular location">
    <subcellularLocation>
        <location evidence="2">Chromosome</location>
        <location evidence="2">Telomere</location>
    </subcellularLocation>
    <subcellularLocation>
        <location evidence="1">Nucleus</location>
    </subcellularLocation>
</comment>
<accession>A0AA35SWW5</accession>
<feature type="repeat" description="TNFR-Cys" evidence="19">
    <location>
        <begin position="2587"/>
        <end position="2627"/>
    </location>
</feature>
<feature type="region of interest" description="Disordered" evidence="20">
    <location>
        <begin position="1729"/>
        <end position="1885"/>
    </location>
</feature>
<feature type="binding site" evidence="18">
    <location>
        <position position="2442"/>
    </location>
    <ligand>
        <name>Mg(2+)</name>
        <dbReference type="ChEBI" id="CHEBI:18420"/>
    </ligand>
</feature>
<feature type="compositionally biased region" description="Low complexity" evidence="20">
    <location>
        <begin position="524"/>
        <end position="533"/>
    </location>
</feature>
<feature type="disulfide bond" evidence="19">
    <location>
        <begin position="2564"/>
        <end position="2577"/>
    </location>
</feature>
<dbReference type="Pfam" id="PF00025">
    <property type="entry name" value="Arf"/>
    <property type="match status" value="1"/>
</dbReference>
<feature type="disulfide bond" evidence="19">
    <location>
        <begin position="2609"/>
        <end position="2627"/>
    </location>
</feature>
<evidence type="ECO:0000256" key="21">
    <source>
        <dbReference type="SAM" id="Phobius"/>
    </source>
</evidence>
<evidence type="ECO:0000256" key="14">
    <source>
        <dbReference type="ARBA" id="ARBA00023134"/>
    </source>
</evidence>
<dbReference type="GO" id="GO:0005634">
    <property type="term" value="C:nucleus"/>
    <property type="evidence" value="ECO:0007669"/>
    <property type="project" value="UniProtKB-SubCell"/>
</dbReference>
<feature type="region of interest" description="Disordered" evidence="20">
    <location>
        <begin position="980"/>
        <end position="1411"/>
    </location>
</feature>
<dbReference type="GO" id="GO:0005525">
    <property type="term" value="F:GTP binding"/>
    <property type="evidence" value="ECO:0007669"/>
    <property type="project" value="UniProtKB-KW"/>
</dbReference>
<dbReference type="PROSITE" id="PS50050">
    <property type="entry name" value="TNFR_NGFR_2"/>
    <property type="match status" value="2"/>
</dbReference>
<dbReference type="InterPro" id="IPR001368">
    <property type="entry name" value="TNFR/NGFR_Cys_rich_reg"/>
</dbReference>
<keyword evidence="11" id="KW-0067">ATP-binding</keyword>
<keyword evidence="13" id="KW-0238">DNA-binding</keyword>
<dbReference type="GO" id="GO:0004386">
    <property type="term" value="F:helicase activity"/>
    <property type="evidence" value="ECO:0007669"/>
    <property type="project" value="UniProtKB-KW"/>
</dbReference>
<feature type="compositionally biased region" description="Polar residues" evidence="20">
    <location>
        <begin position="394"/>
        <end position="404"/>
    </location>
</feature>
<feature type="compositionally biased region" description="Pro residues" evidence="20">
    <location>
        <begin position="595"/>
        <end position="606"/>
    </location>
</feature>
<keyword evidence="21" id="KW-0812">Transmembrane</keyword>
<dbReference type="PRINTS" id="PR00328">
    <property type="entry name" value="SAR1GTPBP"/>
</dbReference>
<feature type="region of interest" description="Disordered" evidence="20">
    <location>
        <begin position="155"/>
        <end position="180"/>
    </location>
</feature>
<dbReference type="SMART" id="SM00178">
    <property type="entry name" value="SAR"/>
    <property type="match status" value="1"/>
</dbReference>
<feature type="binding site" evidence="18">
    <location>
        <position position="2422"/>
    </location>
    <ligand>
        <name>Mg(2+)</name>
        <dbReference type="ChEBI" id="CHEBI:18420"/>
    </ligand>
</feature>
<dbReference type="Gene3D" id="2.10.50.10">
    <property type="entry name" value="Tumor Necrosis Factor Receptor, subunit A, domain 2"/>
    <property type="match status" value="2"/>
</dbReference>
<feature type="compositionally biased region" description="Low complexity" evidence="20">
    <location>
        <begin position="580"/>
        <end position="594"/>
    </location>
</feature>
<evidence type="ECO:0000313" key="27">
    <source>
        <dbReference type="Proteomes" id="UP001174909"/>
    </source>
</evidence>
<feature type="binding site" evidence="17">
    <location>
        <begin position="2415"/>
        <end position="2422"/>
    </location>
    <ligand>
        <name>GTP</name>
        <dbReference type="ChEBI" id="CHEBI:37565"/>
    </ligand>
</feature>
<dbReference type="Pfam" id="PF00271">
    <property type="entry name" value="Helicase_C"/>
    <property type="match status" value="1"/>
</dbReference>
<feature type="region of interest" description="Disordered" evidence="20">
    <location>
        <begin position="84"/>
        <end position="103"/>
    </location>
</feature>
<feature type="disulfide bond" evidence="19">
    <location>
        <begin position="2567"/>
        <end position="2585"/>
    </location>
</feature>
<protein>
    <recommendedName>
        <fullName evidence="16">ATP-dependent helicase ATRX</fullName>
    </recommendedName>
</protein>
<feature type="compositionally biased region" description="Basic residues" evidence="20">
    <location>
        <begin position="1316"/>
        <end position="1329"/>
    </location>
</feature>
<dbReference type="Pfam" id="PF00020">
    <property type="entry name" value="TNFR_c6"/>
    <property type="match status" value="2"/>
</dbReference>
<dbReference type="Gene3D" id="3.40.50.300">
    <property type="entry name" value="P-loop containing nucleotide triphosphate hydrolases"/>
    <property type="match status" value="2"/>
</dbReference>
<name>A0AA35SWW5_GEOBA</name>